<dbReference type="RefSeq" id="WP_322441703.1">
    <property type="nucleotide sequence ID" value="NZ_JAXOTQ010000026.1"/>
</dbReference>
<dbReference type="InterPro" id="IPR024983">
    <property type="entry name" value="CHAT_dom"/>
</dbReference>
<dbReference type="Pfam" id="PF12770">
    <property type="entry name" value="CHAT"/>
    <property type="match status" value="1"/>
</dbReference>
<name>A0ABU5JH71_9ACTN</name>
<evidence type="ECO:0000313" key="2">
    <source>
        <dbReference type="EMBL" id="MDZ5491837.1"/>
    </source>
</evidence>
<proteinExistence type="predicted"/>
<evidence type="ECO:0000259" key="1">
    <source>
        <dbReference type="Pfam" id="PF12770"/>
    </source>
</evidence>
<gene>
    <name evidence="2" type="ORF">U2F25_20640</name>
</gene>
<sequence length="777" mass="84085">MPIEGTLPTAVRRVLARDDLMMLARDAEGAVDIVREGMTDEHVFRHETELFSEALKMYCDTARNAARDPDSSSILLDSQDNAGVIVRLCHLLKVHLEAPADVDVATFHAQALAGLAAARETLAGEELDRDLYRGRTIRYRAVRDVRISGSYEAAISLADRDDREFVGTGADIYRAHFHYELTAALLLSGRAAEVRPMLRDTEQGYWKAVAASQFVSRHRVDYAFALGAWAEDDRDEAASRLARAQRYLHRTGKRAAQYDIEDLLLSLARAELLVDGDDRSLPAVNRAIDHLDHALRTIEGIRNRWRVISRSGSPLAAAIRRVYGDIARAAAALPGRQAAELGLRVALSAKQSGFAGRMRAERFDVESQWRTWRKGRRLRTLLDQVVAAESGQQLGGATAASEKTLNDLRLRIEQAVSPLLADAVVPVPANIARVIDSVGDRYALDYVGLPDTVTAETTWFRTLIEPSGGISFCQLAVGEALSAFITAIQPATVALADVLATGVDWQALGEQLLPLRLRDVLALAEAPVTLVISAHSALSLMPWAALRIDGRTRLVERAVITQTPVLTCLSGSATAAAAGPALIQLVSKTGAGGDGVDVELERAVWDIPSRDDGHVPLSECALEQGARPVDLPGTLAAALSRETGPWRYAHVASHGEGVGLGQTLLLPDAPISAGRALTLRWPHSLLIASCQVGRLVNIEHAEPLNFVMAVLAGGGEQVVACIDNVDDFSAGETAADIVQRSRMGGTRLDVALRDAQLEWVNGDWPDIAWILFAAYAR</sequence>
<reference evidence="2 3" key="1">
    <citation type="submission" date="2023-12" db="EMBL/GenBank/DDBJ databases">
        <title>Micromonospora sp. nov., isolated from Atacama Desert.</title>
        <authorList>
            <person name="Carro L."/>
            <person name="Golinska P."/>
            <person name="Klenk H.-P."/>
            <person name="Goodfellow M."/>
        </authorList>
    </citation>
    <scope>NUCLEOTIDE SEQUENCE [LARGE SCALE GENOMIC DNA]</scope>
    <source>
        <strain evidence="2 3">4G53</strain>
    </source>
</reference>
<feature type="domain" description="CHAT" evidence="1">
    <location>
        <begin position="506"/>
        <end position="763"/>
    </location>
</feature>
<comment type="caution">
    <text evidence="2">The sequence shown here is derived from an EMBL/GenBank/DDBJ whole genome shotgun (WGS) entry which is preliminary data.</text>
</comment>
<organism evidence="2 3">
    <name type="scientific">Micromonospora sicca</name>
    <dbReference type="NCBI Taxonomy" id="2202420"/>
    <lineage>
        <taxon>Bacteria</taxon>
        <taxon>Bacillati</taxon>
        <taxon>Actinomycetota</taxon>
        <taxon>Actinomycetes</taxon>
        <taxon>Micromonosporales</taxon>
        <taxon>Micromonosporaceae</taxon>
        <taxon>Micromonospora</taxon>
    </lineage>
</organism>
<dbReference type="Proteomes" id="UP001290101">
    <property type="component" value="Unassembled WGS sequence"/>
</dbReference>
<accession>A0ABU5JH71</accession>
<dbReference type="EMBL" id="JAXOTQ010000026">
    <property type="protein sequence ID" value="MDZ5491837.1"/>
    <property type="molecule type" value="Genomic_DNA"/>
</dbReference>
<protein>
    <submittedName>
        <fullName evidence="2">CHAT domain-containing protein</fullName>
    </submittedName>
</protein>
<keyword evidence="3" id="KW-1185">Reference proteome</keyword>
<evidence type="ECO:0000313" key="3">
    <source>
        <dbReference type="Proteomes" id="UP001290101"/>
    </source>
</evidence>